<dbReference type="GO" id="GO:0005737">
    <property type="term" value="C:cytoplasm"/>
    <property type="evidence" value="ECO:0007669"/>
    <property type="project" value="TreeGrafter"/>
</dbReference>
<dbReference type="InterPro" id="IPR005062">
    <property type="entry name" value="SAC3/GANP/THP3_conserved"/>
</dbReference>
<dbReference type="Gene3D" id="1.25.40.990">
    <property type="match status" value="1"/>
</dbReference>
<keyword evidence="3" id="KW-1185">Reference proteome</keyword>
<accession>A0A3P7JP04</accession>
<evidence type="ECO:0000313" key="3">
    <source>
        <dbReference type="Proteomes" id="UP000270094"/>
    </source>
</evidence>
<dbReference type="PANTHER" id="PTHR12436:SF3">
    <property type="entry name" value="GERMINAL-CENTER ASSOCIATED NUCLEAR PROTEIN"/>
    <property type="match status" value="1"/>
</dbReference>
<dbReference type="InterPro" id="IPR045107">
    <property type="entry name" value="SAC3/GANP/THP3"/>
</dbReference>
<dbReference type="GO" id="GO:0070390">
    <property type="term" value="C:transcription export complex 2"/>
    <property type="evidence" value="ECO:0007669"/>
    <property type="project" value="TreeGrafter"/>
</dbReference>
<dbReference type="AlphaFoldDB" id="A0A3P7JP04"/>
<dbReference type="GO" id="GO:0006406">
    <property type="term" value="P:mRNA export from nucleus"/>
    <property type="evidence" value="ECO:0007669"/>
    <property type="project" value="TreeGrafter"/>
</dbReference>
<dbReference type="Pfam" id="PF03399">
    <property type="entry name" value="SAC3_GANP"/>
    <property type="match status" value="1"/>
</dbReference>
<proteinExistence type="predicted"/>
<organism evidence="2 3">
    <name type="scientific">Strongylus vulgaris</name>
    <name type="common">Blood worm</name>
    <dbReference type="NCBI Taxonomy" id="40348"/>
    <lineage>
        <taxon>Eukaryota</taxon>
        <taxon>Metazoa</taxon>
        <taxon>Ecdysozoa</taxon>
        <taxon>Nematoda</taxon>
        <taxon>Chromadorea</taxon>
        <taxon>Rhabditida</taxon>
        <taxon>Rhabditina</taxon>
        <taxon>Rhabditomorpha</taxon>
        <taxon>Strongyloidea</taxon>
        <taxon>Strongylidae</taxon>
        <taxon>Strongylus</taxon>
    </lineage>
</organism>
<name>A0A3P7JP04_STRVU</name>
<evidence type="ECO:0000259" key="1">
    <source>
        <dbReference type="Pfam" id="PF03399"/>
    </source>
</evidence>
<gene>
    <name evidence="2" type="ORF">SVUK_LOCUS12965</name>
</gene>
<dbReference type="OrthoDB" id="264795at2759"/>
<feature type="domain" description="SAC3/GANP/THP3 conserved" evidence="1">
    <location>
        <begin position="18"/>
        <end position="164"/>
    </location>
</feature>
<protein>
    <recommendedName>
        <fullName evidence="1">SAC3/GANP/THP3 conserved domain-containing protein</fullName>
    </recommendedName>
</protein>
<dbReference type="PANTHER" id="PTHR12436">
    <property type="entry name" value="80 KDA MCM3-ASSOCIATED PROTEIN"/>
    <property type="match status" value="1"/>
</dbReference>
<reference evidence="2 3" key="1">
    <citation type="submission" date="2018-11" db="EMBL/GenBank/DDBJ databases">
        <authorList>
            <consortium name="Pathogen Informatics"/>
        </authorList>
    </citation>
    <scope>NUCLEOTIDE SEQUENCE [LARGE SCALE GENOMIC DNA]</scope>
</reference>
<dbReference type="Proteomes" id="UP000270094">
    <property type="component" value="Unassembled WGS sequence"/>
</dbReference>
<sequence>MLISGTVASRVQGMCKTMCPDAEIRFRCSNGMIHPLEKCEVGRRNRKFVKEYARPAAGRDHLHPECLRPPDILIETVRYLMEVYEEEKNIRFACVYAFMCDRLRAVRQDMILQVVLPVDTVRILQEMIPFYFESDYLCRTKGCSSYDWKLHLTSLEECLSRWKEALPYVPKELICPRTLSTLCIAYKSTQMRVPISAMTQWLYYPDTCDLIALLSCCSVAQADSILVSSINLNALESEESKKAMEAVVMISDIAWIPRGVAKKNPDKVKLDEEQLKKLISGGLLNTYLFSDNLFSHFICCKGLDTISQI</sequence>
<evidence type="ECO:0000313" key="2">
    <source>
        <dbReference type="EMBL" id="VDM77967.1"/>
    </source>
</evidence>
<dbReference type="EMBL" id="UYYB01100584">
    <property type="protein sequence ID" value="VDM77967.1"/>
    <property type="molecule type" value="Genomic_DNA"/>
</dbReference>